<dbReference type="CDD" id="cd16936">
    <property type="entry name" value="HATPase_RsbW-like"/>
    <property type="match status" value="1"/>
</dbReference>
<dbReference type="EMBL" id="AHIE01000038">
    <property type="protein sequence ID" value="EHT98082.1"/>
    <property type="molecule type" value="Genomic_DNA"/>
</dbReference>
<evidence type="ECO:0000313" key="2">
    <source>
        <dbReference type="EMBL" id="ARF52523.1"/>
    </source>
</evidence>
<dbReference type="SUPFAM" id="SSF55874">
    <property type="entry name" value="ATPase domain of HSP90 chaperone/DNA topoisomerase II/histidine kinase"/>
    <property type="match status" value="1"/>
</dbReference>
<dbReference type="RefSeq" id="WP_006121901.1">
    <property type="nucleotide sequence ID" value="NZ_AHIE01000038.1"/>
</dbReference>
<dbReference type="Proteomes" id="UP000192380">
    <property type="component" value="Plasmid pDSJ10"/>
</dbReference>
<dbReference type="KEGG" id="pstw:DSJ_25165"/>
<organism evidence="3 4">
    <name type="scientific">Pantoea stewartii subsp. stewartii DC283</name>
    <dbReference type="NCBI Taxonomy" id="660596"/>
    <lineage>
        <taxon>Bacteria</taxon>
        <taxon>Pseudomonadati</taxon>
        <taxon>Pseudomonadota</taxon>
        <taxon>Gammaproteobacteria</taxon>
        <taxon>Enterobacterales</taxon>
        <taxon>Erwiniaceae</taxon>
        <taxon>Pantoea</taxon>
    </lineage>
</organism>
<feature type="domain" description="Histidine kinase/HSP90-like ATPase" evidence="1">
    <location>
        <begin position="9"/>
        <end position="135"/>
    </location>
</feature>
<dbReference type="PATRIC" id="fig|660596.6.peg.4731"/>
<evidence type="ECO:0000313" key="3">
    <source>
        <dbReference type="EMBL" id="EHT98082.1"/>
    </source>
</evidence>
<dbReference type="Gene3D" id="3.30.565.10">
    <property type="entry name" value="Histidine kinase-like ATPase, C-terminal domain"/>
    <property type="match status" value="1"/>
</dbReference>
<reference evidence="3 4" key="1">
    <citation type="journal article" date="2012" name="Mol. Microbiol.">
        <title>The genetic and structural basis of two distinct terminal side branch residues in stewartan and amylovoran exopolysaccharides and their potential role in host adaptation.</title>
        <authorList>
            <person name="Wang X."/>
            <person name="Yang F."/>
            <person name="von Bodman S.B."/>
        </authorList>
    </citation>
    <scope>NUCLEOTIDE SEQUENCE [LARGE SCALE GENOMIC DNA]</scope>
    <source>
        <strain evidence="3 4">DC283</strain>
    </source>
</reference>
<dbReference type="InterPro" id="IPR003594">
    <property type="entry name" value="HATPase_dom"/>
</dbReference>
<dbReference type="eggNOG" id="COG2172">
    <property type="taxonomic scope" value="Bacteria"/>
</dbReference>
<dbReference type="AlphaFoldDB" id="H3RK41"/>
<keyword evidence="2" id="KW-0614">Plasmid</keyword>
<reference evidence="3" key="2">
    <citation type="submission" date="2012-01" db="EMBL/GenBank/DDBJ databases">
        <authorList>
            <person name="Biehl B.S."/>
            <person name="Ding Y."/>
            <person name="Dugan-Rocha S.P."/>
            <person name="Gibbs R.A."/>
            <person name="Glasner J.D."/>
            <person name="Kovar C."/>
            <person name="Muzny D.M."/>
            <person name="Neeno-Eckwall E.C."/>
            <person name="Perna N.T."/>
            <person name="Qin X."/>
            <person name="von Bodman S.B."/>
            <person name="Weinstock G.M."/>
        </authorList>
    </citation>
    <scope>NUCLEOTIDE SEQUENCE</scope>
    <source>
        <strain evidence="3">DC283</strain>
    </source>
</reference>
<protein>
    <submittedName>
        <fullName evidence="2">Anti-sigma factor</fullName>
    </submittedName>
    <submittedName>
        <fullName evidence="3">Putative anti-sigma B factor</fullName>
    </submittedName>
</protein>
<evidence type="ECO:0000313" key="4">
    <source>
        <dbReference type="Proteomes" id="UP000005050"/>
    </source>
</evidence>
<name>H3RK41_PANSE</name>
<sequence>MSVNSDITLPATLTSLVRLAEWLAEKMEALPVNDEWRFSLDLAACETATNIIRHALNEDSHRRFTVEFIASDISITLRFMDEGSVFPAERLQAARCDAFSDQTINKESGRGLKLILWYVDKFRIEYSAGKNITLLEKSLVC</sequence>
<dbReference type="Proteomes" id="UP000005050">
    <property type="component" value="Unassembled WGS sequence"/>
</dbReference>
<keyword evidence="5" id="KW-1185">Reference proteome</keyword>
<dbReference type="InterPro" id="IPR036890">
    <property type="entry name" value="HATPase_C_sf"/>
</dbReference>
<gene>
    <name evidence="3" type="ORF">CKS_3228</name>
    <name evidence="2" type="ORF">DSJ_25165</name>
</gene>
<evidence type="ECO:0000313" key="5">
    <source>
        <dbReference type="Proteomes" id="UP000192380"/>
    </source>
</evidence>
<proteinExistence type="predicted"/>
<dbReference type="EMBL" id="CP017591">
    <property type="protein sequence ID" value="ARF52523.1"/>
    <property type="molecule type" value="Genomic_DNA"/>
</dbReference>
<reference evidence="2 5" key="3">
    <citation type="submission" date="2016-10" db="EMBL/GenBank/DDBJ databases">
        <title>Complete Genome Assembly of Pantoea stewartii subsp. stewartii DC283, a Corn Pathogen.</title>
        <authorList>
            <person name="Duong D.A."/>
            <person name="Stevens A.M."/>
            <person name="Jensen R.V."/>
        </authorList>
    </citation>
    <scope>NUCLEOTIDE SEQUENCE [LARGE SCALE GENOMIC DNA]</scope>
    <source>
        <strain evidence="2 5">DC283</strain>
        <plasmid evidence="2 5">pDSJ10</plasmid>
    </source>
</reference>
<dbReference type="OrthoDB" id="6485290at2"/>
<accession>H3RK41</accession>
<dbReference type="Pfam" id="PF13581">
    <property type="entry name" value="HATPase_c_2"/>
    <property type="match status" value="1"/>
</dbReference>
<geneLocation type="plasmid" evidence="2 5">
    <name>pDSJ10</name>
</geneLocation>
<evidence type="ECO:0000259" key="1">
    <source>
        <dbReference type="Pfam" id="PF13581"/>
    </source>
</evidence>